<evidence type="ECO:0000256" key="1">
    <source>
        <dbReference type="SAM" id="SignalP"/>
    </source>
</evidence>
<proteinExistence type="evidence at transcript level"/>
<protein>
    <recommendedName>
        <fullName evidence="3">Secreted protein</fullName>
    </recommendedName>
</protein>
<feature type="chain" id="PRO_5006589133" description="Secreted protein" evidence="1">
    <location>
        <begin position="24"/>
        <end position="66"/>
    </location>
</feature>
<organism evidence="2">
    <name type="scientific">Phakopsora pachyrhizi</name>
    <name type="common">Asian soybean rust disease fungus</name>
    <dbReference type="NCBI Taxonomy" id="170000"/>
    <lineage>
        <taxon>Eukaryota</taxon>
        <taxon>Fungi</taxon>
        <taxon>Dikarya</taxon>
        <taxon>Basidiomycota</taxon>
        <taxon>Pucciniomycotina</taxon>
        <taxon>Pucciniomycetes</taxon>
        <taxon>Pucciniales</taxon>
        <taxon>Phakopsoraceae</taxon>
        <taxon>Phakopsora</taxon>
    </lineage>
</organism>
<accession>A0A0S1MJ73</accession>
<evidence type="ECO:0008006" key="3">
    <source>
        <dbReference type="Google" id="ProtNLM"/>
    </source>
</evidence>
<name>A0A0S1MJ73_PHAPC</name>
<feature type="signal peptide" evidence="1">
    <location>
        <begin position="1"/>
        <end position="23"/>
    </location>
</feature>
<dbReference type="EMBL" id="KT246864">
    <property type="protein sequence ID" value="ALL40955.1"/>
    <property type="molecule type" value="mRNA"/>
</dbReference>
<evidence type="ECO:0000313" key="2">
    <source>
        <dbReference type="EMBL" id="ALL40955.1"/>
    </source>
</evidence>
<keyword evidence="1" id="KW-0732">Signal</keyword>
<reference evidence="2" key="1">
    <citation type="submission" date="2015-07" db="EMBL/GenBank/DDBJ databases">
        <title>Elucidating the P. pachyrhizi secretome and potential effectors.</title>
        <authorList>
            <person name="de Carvalho M.C.C.G."/>
            <person name="Nascimento L.C."/>
            <person name="Darben L.M."/>
            <person name="Polizel-Podanosqui A.M."/>
            <person name="Lopes-Caitar V.S."/>
            <person name="Rocha C.S."/>
            <person name="Qi M."/>
            <person name="Carazolle M."/>
            <person name="Kuwahara M.K."/>
            <person name="Pereira G.A.G."/>
            <person name="Abdelnoor R.V."/>
            <person name="Whitham S.A."/>
            <person name="Marcelino-Guimaraes F.C."/>
        </authorList>
    </citation>
    <scope>NUCLEOTIDE SEQUENCE</scope>
</reference>
<dbReference type="AlphaFoldDB" id="A0A0S1MJ73"/>
<sequence>MVWIKVKVLSLLILITTYSKSLGIRSSSPSKAVDESSKEQKKLYIKNGNTYYYDTLHSAVNNPRPW</sequence>